<evidence type="ECO:0000313" key="1">
    <source>
        <dbReference type="EMBL" id="CAH3122503.1"/>
    </source>
</evidence>
<keyword evidence="2" id="KW-1185">Reference proteome</keyword>
<feature type="non-terminal residue" evidence="1">
    <location>
        <position position="1"/>
    </location>
</feature>
<organism evidence="1 2">
    <name type="scientific">Porites lobata</name>
    <dbReference type="NCBI Taxonomy" id="104759"/>
    <lineage>
        <taxon>Eukaryota</taxon>
        <taxon>Metazoa</taxon>
        <taxon>Cnidaria</taxon>
        <taxon>Anthozoa</taxon>
        <taxon>Hexacorallia</taxon>
        <taxon>Scleractinia</taxon>
        <taxon>Fungiina</taxon>
        <taxon>Poritidae</taxon>
        <taxon>Porites</taxon>
    </lineage>
</organism>
<evidence type="ECO:0000313" key="2">
    <source>
        <dbReference type="Proteomes" id="UP001159405"/>
    </source>
</evidence>
<protein>
    <submittedName>
        <fullName evidence="1">Uncharacterized protein</fullName>
    </submittedName>
</protein>
<comment type="caution">
    <text evidence="1">The sequence shown here is derived from an EMBL/GenBank/DDBJ whole genome shotgun (WGS) entry which is preliminary data.</text>
</comment>
<proteinExistence type="predicted"/>
<name>A0ABN8NVL4_9CNID</name>
<dbReference type="Proteomes" id="UP001159405">
    <property type="component" value="Unassembled WGS sequence"/>
</dbReference>
<sequence length="109" mass="11818">EISSPVSSPPIFLGYLYQKPNLNSPVLHAPLRKKVVAKFKALILCIRGKVVCFVFGLNSVKNGKKTVSEVPYSNCCDGFVAQSASVKAFPVCIAREAVQCEGKKNCRDA</sequence>
<dbReference type="EMBL" id="CALNXK010000037">
    <property type="protein sequence ID" value="CAH3122503.1"/>
    <property type="molecule type" value="Genomic_DNA"/>
</dbReference>
<gene>
    <name evidence="1" type="ORF">PLOB_00029419</name>
</gene>
<accession>A0ABN8NVL4</accession>
<reference evidence="1 2" key="1">
    <citation type="submission" date="2022-05" db="EMBL/GenBank/DDBJ databases">
        <authorList>
            <consortium name="Genoscope - CEA"/>
            <person name="William W."/>
        </authorList>
    </citation>
    <scope>NUCLEOTIDE SEQUENCE [LARGE SCALE GENOMIC DNA]</scope>
</reference>